<dbReference type="CDD" id="cd00037">
    <property type="entry name" value="CLECT"/>
    <property type="match status" value="1"/>
</dbReference>
<feature type="domain" description="C-type lectin" evidence="2">
    <location>
        <begin position="50"/>
        <end position="163"/>
    </location>
</feature>
<dbReference type="InterPro" id="IPR016186">
    <property type="entry name" value="C-type_lectin-like/link_sf"/>
</dbReference>
<evidence type="ECO:0000256" key="1">
    <source>
        <dbReference type="SAM" id="SignalP"/>
    </source>
</evidence>
<keyword evidence="4" id="KW-1185">Reference proteome</keyword>
<keyword evidence="1" id="KW-0732">Signal</keyword>
<feature type="signal peptide" evidence="1">
    <location>
        <begin position="1"/>
        <end position="18"/>
    </location>
</feature>
<evidence type="ECO:0000313" key="4">
    <source>
        <dbReference type="Proteomes" id="UP001642483"/>
    </source>
</evidence>
<dbReference type="PROSITE" id="PS50041">
    <property type="entry name" value="C_TYPE_LECTIN_2"/>
    <property type="match status" value="1"/>
</dbReference>
<reference evidence="3 4" key="1">
    <citation type="submission" date="2024-02" db="EMBL/GenBank/DDBJ databases">
        <authorList>
            <person name="Daric V."/>
            <person name="Darras S."/>
        </authorList>
    </citation>
    <scope>NUCLEOTIDE SEQUENCE [LARGE SCALE GENOMIC DNA]</scope>
</reference>
<evidence type="ECO:0000259" key="2">
    <source>
        <dbReference type="PROSITE" id="PS50041"/>
    </source>
</evidence>
<name>A0ABP0H3I0_CLALP</name>
<dbReference type="SUPFAM" id="SSF56436">
    <property type="entry name" value="C-type lectin-like"/>
    <property type="match status" value="1"/>
</dbReference>
<dbReference type="Pfam" id="PF00059">
    <property type="entry name" value="Lectin_C"/>
    <property type="match status" value="1"/>
</dbReference>
<gene>
    <name evidence="3" type="ORF">CVLEPA_LOCUS31989</name>
</gene>
<dbReference type="SMART" id="SM00034">
    <property type="entry name" value="CLECT"/>
    <property type="match status" value="1"/>
</dbReference>
<dbReference type="InterPro" id="IPR050111">
    <property type="entry name" value="C-type_lectin/snaclec_domain"/>
</dbReference>
<comment type="caution">
    <text evidence="3">The sequence shown here is derived from an EMBL/GenBank/DDBJ whole genome shotgun (WGS) entry which is preliminary data.</text>
</comment>
<dbReference type="EMBL" id="CAWYQH010000174">
    <property type="protein sequence ID" value="CAK8698556.1"/>
    <property type="molecule type" value="Genomic_DNA"/>
</dbReference>
<dbReference type="InterPro" id="IPR016187">
    <property type="entry name" value="CTDL_fold"/>
</dbReference>
<feature type="chain" id="PRO_5047009220" description="C-type lectin domain-containing protein" evidence="1">
    <location>
        <begin position="19"/>
        <end position="176"/>
    </location>
</feature>
<proteinExistence type="predicted"/>
<dbReference type="InterPro" id="IPR001304">
    <property type="entry name" value="C-type_lectin-like"/>
</dbReference>
<organism evidence="3 4">
    <name type="scientific">Clavelina lepadiformis</name>
    <name type="common">Light-bulb sea squirt</name>
    <name type="synonym">Ascidia lepadiformis</name>
    <dbReference type="NCBI Taxonomy" id="159417"/>
    <lineage>
        <taxon>Eukaryota</taxon>
        <taxon>Metazoa</taxon>
        <taxon>Chordata</taxon>
        <taxon>Tunicata</taxon>
        <taxon>Ascidiacea</taxon>
        <taxon>Aplousobranchia</taxon>
        <taxon>Clavelinidae</taxon>
        <taxon>Clavelina</taxon>
    </lineage>
</organism>
<protein>
    <recommendedName>
        <fullName evidence="2">C-type lectin domain-containing protein</fullName>
    </recommendedName>
</protein>
<evidence type="ECO:0000313" key="3">
    <source>
        <dbReference type="EMBL" id="CAK8698556.1"/>
    </source>
</evidence>
<dbReference type="Gene3D" id="3.10.100.10">
    <property type="entry name" value="Mannose-Binding Protein A, subunit A"/>
    <property type="match status" value="1"/>
</dbReference>
<dbReference type="Proteomes" id="UP001642483">
    <property type="component" value="Unassembled WGS sequence"/>
</dbReference>
<sequence>MSLILSLAIVSLLSSAKANSTGCTEEVRLSIRKEVYRELLPESGWFVLNGSDYAYKLTNEKTSWKRGRELCRQMNADLSVTIKDDTVRWLVAPHVYRGPEWIGLWVGLTDKHDEGRWKWVDGELARVNDIVWSFYEPNGGKGENCGELWGEPRYFTINDASCNGVARFSLCELKFQ</sequence>
<dbReference type="PANTHER" id="PTHR22803">
    <property type="entry name" value="MANNOSE, PHOSPHOLIPASE, LECTIN RECEPTOR RELATED"/>
    <property type="match status" value="1"/>
</dbReference>
<accession>A0ABP0H3I0</accession>